<gene>
    <name evidence="1" type="primary">OSJNBa0030C08.22</name>
</gene>
<accession>Q6K1Y9</accession>
<dbReference type="EMBL" id="AP006438">
    <property type="protein sequence ID" value="BAD20142.1"/>
    <property type="molecule type" value="Genomic_DNA"/>
</dbReference>
<reference evidence="2" key="2">
    <citation type="journal article" date="2008" name="Nucleic Acids Res.">
        <title>The rice annotation project database (RAP-DB): 2008 update.</title>
        <authorList>
            <consortium name="The rice annotation project (RAP)"/>
        </authorList>
    </citation>
    <scope>GENOME REANNOTATION</scope>
    <source>
        <strain evidence="2">cv. Nipponbare</strain>
    </source>
</reference>
<dbReference type="AlphaFoldDB" id="Q6K1Y9"/>
<sequence>MAATAVQQQQHARRGRWSGGVLAFVFSNGGNGKPSHVNFGAPTAHSIYYHDDLV</sequence>
<proteinExistence type="predicted"/>
<reference evidence="2" key="1">
    <citation type="journal article" date="2005" name="Nature">
        <title>The map-based sequence of the rice genome.</title>
        <authorList>
            <consortium name="International rice genome sequencing project (IRGSP)"/>
            <person name="Matsumoto T."/>
            <person name="Wu J."/>
            <person name="Kanamori H."/>
            <person name="Katayose Y."/>
            <person name="Fujisawa M."/>
            <person name="Namiki N."/>
            <person name="Mizuno H."/>
            <person name="Yamamoto K."/>
            <person name="Antonio B.A."/>
            <person name="Baba T."/>
            <person name="Sakata K."/>
            <person name="Nagamura Y."/>
            <person name="Aoki H."/>
            <person name="Arikawa K."/>
            <person name="Arita K."/>
            <person name="Bito T."/>
            <person name="Chiden Y."/>
            <person name="Fujitsuka N."/>
            <person name="Fukunaka R."/>
            <person name="Hamada M."/>
            <person name="Harada C."/>
            <person name="Hayashi A."/>
            <person name="Hijishita S."/>
            <person name="Honda M."/>
            <person name="Hosokawa S."/>
            <person name="Ichikawa Y."/>
            <person name="Idonuma A."/>
            <person name="Iijima M."/>
            <person name="Ikeda M."/>
            <person name="Ikeno M."/>
            <person name="Ito K."/>
            <person name="Ito S."/>
            <person name="Ito T."/>
            <person name="Ito Y."/>
            <person name="Ito Y."/>
            <person name="Iwabuchi A."/>
            <person name="Kamiya K."/>
            <person name="Karasawa W."/>
            <person name="Kurita K."/>
            <person name="Katagiri S."/>
            <person name="Kikuta A."/>
            <person name="Kobayashi H."/>
            <person name="Kobayashi N."/>
            <person name="Machita K."/>
            <person name="Maehara T."/>
            <person name="Masukawa M."/>
            <person name="Mizubayashi T."/>
            <person name="Mukai Y."/>
            <person name="Nagasaki H."/>
            <person name="Nagata Y."/>
            <person name="Naito S."/>
            <person name="Nakashima M."/>
            <person name="Nakama Y."/>
            <person name="Nakamichi Y."/>
            <person name="Nakamura M."/>
            <person name="Meguro A."/>
            <person name="Negishi M."/>
            <person name="Ohta I."/>
            <person name="Ohta T."/>
            <person name="Okamoto M."/>
            <person name="Ono N."/>
            <person name="Saji S."/>
            <person name="Sakaguchi M."/>
            <person name="Sakai K."/>
            <person name="Shibata M."/>
            <person name="Shimokawa T."/>
            <person name="Song J."/>
            <person name="Takazaki Y."/>
            <person name="Terasawa K."/>
            <person name="Tsugane M."/>
            <person name="Tsuji K."/>
            <person name="Ueda S."/>
            <person name="Waki K."/>
            <person name="Yamagata H."/>
            <person name="Yamamoto M."/>
            <person name="Yamamoto S."/>
            <person name="Yamane H."/>
            <person name="Yoshiki S."/>
            <person name="Yoshihara R."/>
            <person name="Yukawa K."/>
            <person name="Zhong H."/>
            <person name="Yano M."/>
            <person name="Yuan Q."/>
            <person name="Ouyang S."/>
            <person name="Liu J."/>
            <person name="Jones K.M."/>
            <person name="Gansberger K."/>
            <person name="Moffat K."/>
            <person name="Hill J."/>
            <person name="Bera J."/>
            <person name="Fadrosh D."/>
            <person name="Jin S."/>
            <person name="Johri S."/>
            <person name="Kim M."/>
            <person name="Overton L."/>
            <person name="Reardon M."/>
            <person name="Tsitrin T."/>
            <person name="Vuong H."/>
            <person name="Weaver B."/>
            <person name="Ciecko A."/>
            <person name="Tallon L."/>
            <person name="Jackson J."/>
            <person name="Pai G."/>
            <person name="Aken S.V."/>
            <person name="Utterback T."/>
            <person name="Reidmuller S."/>
            <person name="Feldblyum T."/>
            <person name="Hsiao J."/>
            <person name="Zismann V."/>
            <person name="Iobst S."/>
            <person name="de Vazeille A.R."/>
            <person name="Buell C.R."/>
            <person name="Ying K."/>
            <person name="Li Y."/>
            <person name="Lu T."/>
            <person name="Huang Y."/>
            <person name="Zhao Q."/>
            <person name="Feng Q."/>
            <person name="Zhang L."/>
            <person name="Zhu J."/>
            <person name="Weng Q."/>
            <person name="Mu J."/>
            <person name="Lu Y."/>
            <person name="Fan D."/>
            <person name="Liu Y."/>
            <person name="Guan J."/>
            <person name="Zhang Y."/>
            <person name="Yu S."/>
            <person name="Liu X."/>
            <person name="Zhang Y."/>
            <person name="Hong G."/>
            <person name="Han B."/>
            <person name="Choisne N."/>
            <person name="Demange N."/>
            <person name="Orjeda G."/>
            <person name="Samain S."/>
            <person name="Cattolico L."/>
            <person name="Pelletier E."/>
            <person name="Couloux A."/>
            <person name="Segurens B."/>
            <person name="Wincker P."/>
            <person name="D'Hont A."/>
            <person name="Scarpelli C."/>
            <person name="Weissenbach J."/>
            <person name="Salanoubat M."/>
            <person name="Quetier F."/>
            <person name="Yu Y."/>
            <person name="Kim H.R."/>
            <person name="Rambo T."/>
            <person name="Currie J."/>
            <person name="Collura K."/>
            <person name="Luo M."/>
            <person name="Yang T."/>
            <person name="Ammiraju J.S.S."/>
            <person name="Engler F."/>
            <person name="Soderlund C."/>
            <person name="Wing R.A."/>
            <person name="Palmer L.E."/>
            <person name="de la Bastide M."/>
            <person name="Spiegel L."/>
            <person name="Nascimento L."/>
            <person name="Zutavern T."/>
            <person name="O'Shaughnessy A."/>
            <person name="Dike S."/>
            <person name="Dedhia N."/>
            <person name="Preston R."/>
            <person name="Balija V."/>
            <person name="McCombie W.R."/>
            <person name="Chow T."/>
            <person name="Chen H."/>
            <person name="Chung M."/>
            <person name="Chen C."/>
            <person name="Shaw J."/>
            <person name="Wu H."/>
            <person name="Hsiao K."/>
            <person name="Chao Y."/>
            <person name="Chu M."/>
            <person name="Cheng C."/>
            <person name="Hour A."/>
            <person name="Lee P."/>
            <person name="Lin S."/>
            <person name="Lin Y."/>
            <person name="Liou J."/>
            <person name="Liu S."/>
            <person name="Hsing Y."/>
            <person name="Raghuvanshi S."/>
            <person name="Mohanty A."/>
            <person name="Bharti A.K."/>
            <person name="Gaur A."/>
            <person name="Gupta V."/>
            <person name="Kumar D."/>
            <person name="Ravi V."/>
            <person name="Vij S."/>
            <person name="Kapur A."/>
            <person name="Khurana P."/>
            <person name="Khurana P."/>
            <person name="Khurana J.P."/>
            <person name="Tyagi A.K."/>
            <person name="Gaikwad K."/>
            <person name="Singh A."/>
            <person name="Dalal V."/>
            <person name="Srivastava S."/>
            <person name="Dixit A."/>
            <person name="Pal A.K."/>
            <person name="Ghazi I.A."/>
            <person name="Yadav M."/>
            <person name="Pandit A."/>
            <person name="Bhargava A."/>
            <person name="Sureshbabu K."/>
            <person name="Batra K."/>
            <person name="Sharma T.R."/>
            <person name="Mohapatra T."/>
            <person name="Singh N.K."/>
            <person name="Messing J."/>
            <person name="Nelson A.B."/>
            <person name="Fuks G."/>
            <person name="Kavchok S."/>
            <person name="Keizer G."/>
            <person name="Linton E."/>
            <person name="Llaca V."/>
            <person name="Song R."/>
            <person name="Tanyolac B."/>
            <person name="Young S."/>
            <person name="Ho-Il K."/>
            <person name="Hahn J.H."/>
            <person name="Sangsakoo G."/>
            <person name="Vanavichit A."/>
            <person name="de Mattos Luiz.A.T."/>
            <person name="Zimmer P.D."/>
            <person name="Malone G."/>
            <person name="Dellagostin O."/>
            <person name="de Oliveira A.C."/>
            <person name="Bevan M."/>
            <person name="Bancroft I."/>
            <person name="Minx P."/>
            <person name="Cordum H."/>
            <person name="Wilson R."/>
            <person name="Cheng Z."/>
            <person name="Jin W."/>
            <person name="Jiang J."/>
            <person name="Leong S.A."/>
            <person name="Iwama H."/>
            <person name="Gojobori T."/>
            <person name="Itoh T."/>
            <person name="Niimura Y."/>
            <person name="Fujii Y."/>
            <person name="Habara T."/>
            <person name="Sakai H."/>
            <person name="Sato Y."/>
            <person name="Wilson G."/>
            <person name="Kumar K."/>
            <person name="McCouch S."/>
            <person name="Juretic N."/>
            <person name="Hoen D."/>
            <person name="Wright S."/>
            <person name="Bruskiewich R."/>
            <person name="Bureau T."/>
            <person name="Miyao A."/>
            <person name="Hirochika H."/>
            <person name="Nishikawa T."/>
            <person name="Kadowaki K."/>
            <person name="Sugiura M."/>
            <person name="Burr B."/>
            <person name="Sasaki T."/>
        </authorList>
    </citation>
    <scope>NUCLEOTIDE SEQUENCE [LARGE SCALE GENOMIC DNA]</scope>
    <source>
        <strain evidence="2">cv. Nipponbare</strain>
    </source>
</reference>
<organism evidence="1 2">
    <name type="scientific">Oryza sativa subsp. japonica</name>
    <name type="common">Rice</name>
    <dbReference type="NCBI Taxonomy" id="39947"/>
    <lineage>
        <taxon>Eukaryota</taxon>
        <taxon>Viridiplantae</taxon>
        <taxon>Streptophyta</taxon>
        <taxon>Embryophyta</taxon>
        <taxon>Tracheophyta</taxon>
        <taxon>Spermatophyta</taxon>
        <taxon>Magnoliopsida</taxon>
        <taxon>Liliopsida</taxon>
        <taxon>Poales</taxon>
        <taxon>Poaceae</taxon>
        <taxon>BOP clade</taxon>
        <taxon>Oryzoideae</taxon>
        <taxon>Oryzeae</taxon>
        <taxon>Oryzinae</taxon>
        <taxon>Oryza</taxon>
        <taxon>Oryza sativa</taxon>
    </lineage>
</organism>
<protein>
    <submittedName>
        <fullName evidence="1">Uncharacterized protein</fullName>
    </submittedName>
</protein>
<name>Q6K1Y9_ORYSJ</name>
<dbReference type="Proteomes" id="UP000000763">
    <property type="component" value="Chromosome 2"/>
</dbReference>
<evidence type="ECO:0000313" key="2">
    <source>
        <dbReference type="Proteomes" id="UP000000763"/>
    </source>
</evidence>
<evidence type="ECO:0000313" key="1">
    <source>
        <dbReference type="EMBL" id="BAD20142.1"/>
    </source>
</evidence>